<reference evidence="1 2" key="1">
    <citation type="submission" date="2021-05" db="EMBL/GenBank/DDBJ databases">
        <authorList>
            <person name="Zhang Z.D."/>
            <person name="Osman G."/>
        </authorList>
    </citation>
    <scope>NUCLEOTIDE SEQUENCE [LARGE SCALE GENOMIC DNA]</scope>
    <source>
        <strain evidence="1 2">KCTC 32217</strain>
    </source>
</reference>
<dbReference type="EMBL" id="JAHCMY010000006">
    <property type="protein sequence ID" value="MBS9524674.1"/>
    <property type="molecule type" value="Genomic_DNA"/>
</dbReference>
<accession>A0AAP2G1H8</accession>
<dbReference type="Proteomes" id="UP001319104">
    <property type="component" value="Unassembled WGS sequence"/>
</dbReference>
<keyword evidence="2" id="KW-1185">Reference proteome</keyword>
<evidence type="ECO:0000313" key="2">
    <source>
        <dbReference type="Proteomes" id="UP001319104"/>
    </source>
</evidence>
<dbReference type="AlphaFoldDB" id="A0AAP2G1H8"/>
<gene>
    <name evidence="1" type="ORF">KI659_11705</name>
</gene>
<comment type="caution">
    <text evidence="1">The sequence shown here is derived from an EMBL/GenBank/DDBJ whole genome shotgun (WGS) entry which is preliminary data.</text>
</comment>
<sequence>MIEPTINFSPSFSETSLLDQVKSTFSFDKKDLPFLMDVYVDIKKIISESRSKFGFTVKINMIHNEFRVDVISESFSMACLQAREIINIKLSKELRFKEFINIPAAHSRQPEV</sequence>
<organism evidence="1 2">
    <name type="scientific">Litoribacter ruber</name>
    <dbReference type="NCBI Taxonomy" id="702568"/>
    <lineage>
        <taxon>Bacteria</taxon>
        <taxon>Pseudomonadati</taxon>
        <taxon>Bacteroidota</taxon>
        <taxon>Cytophagia</taxon>
        <taxon>Cytophagales</taxon>
        <taxon>Cyclobacteriaceae</taxon>
        <taxon>Litoribacter</taxon>
    </lineage>
</organism>
<name>A0AAP2G1H8_9BACT</name>
<proteinExistence type="predicted"/>
<evidence type="ECO:0000313" key="1">
    <source>
        <dbReference type="EMBL" id="MBS9524674.1"/>
    </source>
</evidence>
<dbReference type="RefSeq" id="WP_213945539.1">
    <property type="nucleotide sequence ID" value="NZ_JAHBGI010000013.1"/>
</dbReference>
<protein>
    <submittedName>
        <fullName evidence="1">Uncharacterized protein</fullName>
    </submittedName>
</protein>